<dbReference type="Pfam" id="PF01400">
    <property type="entry name" value="Astacin"/>
    <property type="match status" value="1"/>
</dbReference>
<comment type="caution">
    <text evidence="4">The sequence shown here is derived from an EMBL/GenBank/DDBJ whole genome shotgun (WGS) entry which is preliminary data.</text>
</comment>
<protein>
    <recommendedName>
        <fullName evidence="3">Peptidase M12A domain-containing protein</fullName>
    </recommendedName>
</protein>
<comment type="caution">
    <text evidence="1">Lacks conserved residue(s) required for the propagation of feature annotation.</text>
</comment>
<dbReference type="PANTHER" id="PTHR10127:SF814">
    <property type="entry name" value="MEPRIN A SUBUNIT BETA"/>
    <property type="match status" value="1"/>
</dbReference>
<sequence>MAAQRVALIAALLWPLIVSLEHGRNSIIGDEYRWPTTIPYYFEDSVEINAKGVILKAFEQYRLKSCINFKPWEGEANYISVFKGNGSVSQGPRFSSVQLQVHAGPAGGTVVRGAALQSKPPTSCCSTLDPGT</sequence>
<dbReference type="AlphaFoldDB" id="A0A0P7Y105"/>
<dbReference type="PROSITE" id="PS51864">
    <property type="entry name" value="ASTACIN"/>
    <property type="match status" value="1"/>
</dbReference>
<dbReference type="GO" id="GO:0006508">
    <property type="term" value="P:proteolysis"/>
    <property type="evidence" value="ECO:0007669"/>
    <property type="project" value="InterPro"/>
</dbReference>
<feature type="signal peptide" evidence="2">
    <location>
        <begin position="1"/>
        <end position="19"/>
    </location>
</feature>
<evidence type="ECO:0000256" key="2">
    <source>
        <dbReference type="SAM" id="SignalP"/>
    </source>
</evidence>
<dbReference type="InterPro" id="IPR001506">
    <property type="entry name" value="Peptidase_M12A"/>
</dbReference>
<feature type="domain" description="Peptidase M12A" evidence="3">
    <location>
        <begin position="25"/>
        <end position="132"/>
    </location>
</feature>
<dbReference type="InterPro" id="IPR024079">
    <property type="entry name" value="MetalloPept_cat_dom_sf"/>
</dbReference>
<dbReference type="Gene3D" id="3.40.390.10">
    <property type="entry name" value="Collagenase (Catalytic Domain)"/>
    <property type="match status" value="1"/>
</dbReference>
<dbReference type="SUPFAM" id="SSF55486">
    <property type="entry name" value="Metalloproteases ('zincins'), catalytic domain"/>
    <property type="match status" value="1"/>
</dbReference>
<evidence type="ECO:0000259" key="3">
    <source>
        <dbReference type="PROSITE" id="PS51864"/>
    </source>
</evidence>
<dbReference type="EMBL" id="JARO02012318">
    <property type="protein sequence ID" value="KPP59331.1"/>
    <property type="molecule type" value="Genomic_DNA"/>
</dbReference>
<dbReference type="PANTHER" id="PTHR10127">
    <property type="entry name" value="DISCOIDIN, CUB, EGF, LAMININ , AND ZINC METALLOPROTEASE DOMAIN CONTAINING"/>
    <property type="match status" value="1"/>
</dbReference>
<organism evidence="4 5">
    <name type="scientific">Scleropages formosus</name>
    <name type="common">Asian bonytongue</name>
    <name type="synonym">Osteoglossum formosum</name>
    <dbReference type="NCBI Taxonomy" id="113540"/>
    <lineage>
        <taxon>Eukaryota</taxon>
        <taxon>Metazoa</taxon>
        <taxon>Chordata</taxon>
        <taxon>Craniata</taxon>
        <taxon>Vertebrata</taxon>
        <taxon>Euteleostomi</taxon>
        <taxon>Actinopterygii</taxon>
        <taxon>Neopterygii</taxon>
        <taxon>Teleostei</taxon>
        <taxon>Osteoglossocephala</taxon>
        <taxon>Osteoglossomorpha</taxon>
        <taxon>Osteoglossiformes</taxon>
        <taxon>Osteoglossidae</taxon>
        <taxon>Scleropages</taxon>
    </lineage>
</organism>
<dbReference type="Proteomes" id="UP000034805">
    <property type="component" value="Unassembled WGS sequence"/>
</dbReference>
<accession>A0A0P7Y105</accession>
<reference evidence="4 5" key="1">
    <citation type="submission" date="2015-08" db="EMBL/GenBank/DDBJ databases">
        <title>The genome of the Asian arowana (Scleropages formosus).</title>
        <authorList>
            <person name="Tan M.H."/>
            <person name="Gan H.M."/>
            <person name="Croft L.J."/>
            <person name="Austin C.M."/>
        </authorList>
    </citation>
    <scope>NUCLEOTIDE SEQUENCE [LARGE SCALE GENOMIC DNA]</scope>
    <source>
        <strain evidence="4">Aro1</strain>
    </source>
</reference>
<proteinExistence type="predicted"/>
<name>A0A0P7Y105_SCLFO</name>
<evidence type="ECO:0000313" key="4">
    <source>
        <dbReference type="EMBL" id="KPP59331.1"/>
    </source>
</evidence>
<dbReference type="GO" id="GO:0004222">
    <property type="term" value="F:metalloendopeptidase activity"/>
    <property type="evidence" value="ECO:0007669"/>
    <property type="project" value="InterPro"/>
</dbReference>
<evidence type="ECO:0000313" key="5">
    <source>
        <dbReference type="Proteomes" id="UP000034805"/>
    </source>
</evidence>
<evidence type="ECO:0000256" key="1">
    <source>
        <dbReference type="PROSITE-ProRule" id="PRU01211"/>
    </source>
</evidence>
<feature type="chain" id="PRO_5006145850" description="Peptidase M12A domain-containing protein" evidence="2">
    <location>
        <begin position="20"/>
        <end position="132"/>
    </location>
</feature>
<keyword evidence="2" id="KW-0732">Signal</keyword>
<gene>
    <name evidence="4" type="ORF">Z043_122758</name>
</gene>